<comment type="caution">
    <text evidence="12">The sequence shown here is derived from an EMBL/GenBank/DDBJ whole genome shotgun (WGS) entry which is preliminary data.</text>
</comment>
<proteinExistence type="inferred from homology"/>
<evidence type="ECO:0000313" key="12">
    <source>
        <dbReference type="EMBL" id="GHO93261.1"/>
    </source>
</evidence>
<evidence type="ECO:0000256" key="4">
    <source>
        <dbReference type="ARBA" id="ARBA00022729"/>
    </source>
</evidence>
<feature type="domain" description="GH10" evidence="11">
    <location>
        <begin position="50"/>
        <end position="356"/>
    </location>
</feature>
<keyword evidence="4" id="KW-0732">Signal</keyword>
<dbReference type="RefSeq" id="WP_220204055.1">
    <property type="nucleotide sequence ID" value="NZ_BNJK01000001.1"/>
</dbReference>
<evidence type="ECO:0000256" key="10">
    <source>
        <dbReference type="RuleBase" id="RU361174"/>
    </source>
</evidence>
<dbReference type="GO" id="GO:0045493">
    <property type="term" value="P:xylan catabolic process"/>
    <property type="evidence" value="ECO:0007669"/>
    <property type="project" value="UniProtKB-KW"/>
</dbReference>
<feature type="active site" description="Nucleophile" evidence="9">
    <location>
        <position position="278"/>
    </location>
</feature>
<keyword evidence="6 10" id="KW-0119">Carbohydrate metabolism</keyword>
<dbReference type="AlphaFoldDB" id="A0A8J3IPX7"/>
<keyword evidence="3" id="KW-0858">Xylan degradation</keyword>
<evidence type="ECO:0000256" key="3">
    <source>
        <dbReference type="ARBA" id="ARBA00022651"/>
    </source>
</evidence>
<dbReference type="InterPro" id="IPR044846">
    <property type="entry name" value="GH10"/>
</dbReference>
<dbReference type="Pfam" id="PF00331">
    <property type="entry name" value="Glyco_hydro_10"/>
    <property type="match status" value="1"/>
</dbReference>
<dbReference type="InterPro" id="IPR017853">
    <property type="entry name" value="GH"/>
</dbReference>
<comment type="catalytic activity">
    <reaction evidence="1 10">
        <text>Endohydrolysis of (1-&gt;4)-beta-D-xylosidic linkages in xylans.</text>
        <dbReference type="EC" id="3.2.1.8"/>
    </reaction>
</comment>
<comment type="similarity">
    <text evidence="2 10">Belongs to the glycosyl hydrolase 10 (cellulase F) family.</text>
</comment>
<organism evidence="12 13">
    <name type="scientific">Reticulibacter mediterranei</name>
    <dbReference type="NCBI Taxonomy" id="2778369"/>
    <lineage>
        <taxon>Bacteria</taxon>
        <taxon>Bacillati</taxon>
        <taxon>Chloroflexota</taxon>
        <taxon>Ktedonobacteria</taxon>
        <taxon>Ktedonobacterales</taxon>
        <taxon>Reticulibacteraceae</taxon>
        <taxon>Reticulibacter</taxon>
    </lineage>
</organism>
<evidence type="ECO:0000259" key="11">
    <source>
        <dbReference type="PROSITE" id="PS51760"/>
    </source>
</evidence>
<dbReference type="PANTHER" id="PTHR31490">
    <property type="entry name" value="GLYCOSYL HYDROLASE"/>
    <property type="match status" value="1"/>
</dbReference>
<dbReference type="PRINTS" id="PR00134">
    <property type="entry name" value="GLHYDRLASE10"/>
</dbReference>
<keyword evidence="5 10" id="KW-0378">Hydrolase</keyword>
<evidence type="ECO:0000256" key="2">
    <source>
        <dbReference type="ARBA" id="ARBA00007495"/>
    </source>
</evidence>
<keyword evidence="8 10" id="KW-0624">Polysaccharide degradation</keyword>
<dbReference type="Gene3D" id="3.20.20.80">
    <property type="entry name" value="Glycosidases"/>
    <property type="match status" value="1"/>
</dbReference>
<dbReference type="InterPro" id="IPR031158">
    <property type="entry name" value="GH10_AS"/>
</dbReference>
<dbReference type="SUPFAM" id="SSF51445">
    <property type="entry name" value="(Trans)glycosidases"/>
    <property type="match status" value="1"/>
</dbReference>
<dbReference type="EC" id="3.2.1.8" evidence="10"/>
<dbReference type="EMBL" id="BNJK01000001">
    <property type="protein sequence ID" value="GHO93261.1"/>
    <property type="molecule type" value="Genomic_DNA"/>
</dbReference>
<evidence type="ECO:0000256" key="1">
    <source>
        <dbReference type="ARBA" id="ARBA00000681"/>
    </source>
</evidence>
<keyword evidence="13" id="KW-1185">Reference proteome</keyword>
<dbReference type="PANTHER" id="PTHR31490:SF88">
    <property type="entry name" value="BETA-XYLANASE"/>
    <property type="match status" value="1"/>
</dbReference>
<accession>A0A8J3IPX7</accession>
<dbReference type="PROSITE" id="PS51760">
    <property type="entry name" value="GH10_2"/>
    <property type="match status" value="1"/>
</dbReference>
<evidence type="ECO:0000256" key="5">
    <source>
        <dbReference type="ARBA" id="ARBA00022801"/>
    </source>
</evidence>
<evidence type="ECO:0000256" key="7">
    <source>
        <dbReference type="ARBA" id="ARBA00023295"/>
    </source>
</evidence>
<keyword evidence="7 10" id="KW-0326">Glycosidase</keyword>
<evidence type="ECO:0000256" key="6">
    <source>
        <dbReference type="ARBA" id="ARBA00023277"/>
    </source>
</evidence>
<evidence type="ECO:0000256" key="8">
    <source>
        <dbReference type="ARBA" id="ARBA00023326"/>
    </source>
</evidence>
<evidence type="ECO:0000256" key="9">
    <source>
        <dbReference type="PROSITE-ProRule" id="PRU10061"/>
    </source>
</evidence>
<dbReference type="GO" id="GO:0031176">
    <property type="term" value="F:endo-1,4-beta-xylanase activity"/>
    <property type="evidence" value="ECO:0007669"/>
    <property type="project" value="UniProtKB-EC"/>
</dbReference>
<dbReference type="SMART" id="SM00633">
    <property type="entry name" value="Glyco_10"/>
    <property type="match status" value="1"/>
</dbReference>
<dbReference type="InterPro" id="IPR001000">
    <property type="entry name" value="GH10_dom"/>
</dbReference>
<dbReference type="Proteomes" id="UP000597444">
    <property type="component" value="Unassembled WGS sequence"/>
</dbReference>
<reference evidence="12" key="1">
    <citation type="submission" date="2020-10" db="EMBL/GenBank/DDBJ databases">
        <title>Taxonomic study of unclassified bacteria belonging to the class Ktedonobacteria.</title>
        <authorList>
            <person name="Yabe S."/>
            <person name="Wang C.M."/>
            <person name="Zheng Y."/>
            <person name="Sakai Y."/>
            <person name="Cavaletti L."/>
            <person name="Monciardini P."/>
            <person name="Donadio S."/>
        </authorList>
    </citation>
    <scope>NUCLEOTIDE SEQUENCE</scope>
    <source>
        <strain evidence="12">ID150040</strain>
    </source>
</reference>
<evidence type="ECO:0000313" key="13">
    <source>
        <dbReference type="Proteomes" id="UP000597444"/>
    </source>
</evidence>
<sequence length="361" mass="40311">MFHYFRRKPVFIIAILALCILLLAVFIFRQSIFPQSANNGQATGTLSASAARTGRIFGAAVASSHLTGDQQYANTLDTEFSGVTPENEMKWETTEPERGSFNFAPADIIVSHAQSHNMKIRGHTLVWYSQLAPWVNDIATGSELLQVMKNHIANEMGHFKGKIWYWDVVNEAFNDDGSRRSTNNVFQQKIGDSYIEEAFKAARLADPNAKLCYNDYDTDGINEKSTAIYNMVKDFKARGVPIDCVGFQSHMIVDQVPPDYQENLQRFAALGIDVQVTELDIRMSTPVSDADLQSQADNYQRVVKACLAVSHCNDITVWGVTDKYSWIPQYFSGQGAALLFDDNYKKKAACNLVIQTLTSGS</sequence>
<name>A0A8J3IPX7_9CHLR</name>
<gene>
    <name evidence="12" type="ORF">KSF_033090</name>
</gene>
<protein>
    <recommendedName>
        <fullName evidence="10">Beta-xylanase</fullName>
        <ecNumber evidence="10">3.2.1.8</ecNumber>
    </recommendedName>
</protein>
<dbReference type="PROSITE" id="PS00591">
    <property type="entry name" value="GH10_1"/>
    <property type="match status" value="1"/>
</dbReference>